<reference evidence="1 2" key="1">
    <citation type="submission" date="2015-12" db="EMBL/GenBank/DDBJ databases">
        <authorList>
            <person name="Shamseldin A."/>
            <person name="Moawad H."/>
            <person name="Abd El-Rahim W.M."/>
            <person name="Sadowsky M.J."/>
        </authorList>
    </citation>
    <scope>NUCLEOTIDE SEQUENCE [LARGE SCALE GENOMIC DNA]</scope>
    <source>
        <strain evidence="1 2">DG5B</strain>
    </source>
</reference>
<dbReference type="Proteomes" id="UP000059542">
    <property type="component" value="Chromosome"/>
</dbReference>
<protein>
    <submittedName>
        <fullName evidence="1">Uncharacterized protein</fullName>
    </submittedName>
</protein>
<gene>
    <name evidence="1" type="ORF">AUC43_00070</name>
</gene>
<dbReference type="EMBL" id="CP013909">
    <property type="protein sequence ID" value="ALW87141.1"/>
    <property type="molecule type" value="Genomic_DNA"/>
</dbReference>
<sequence>MSPQAAAQKATPARALAVGGDTVWVIVNSVKPDKRTQYERFVNEIFWPLSSKLGAADQRTFRQTRVLNAYRPDADGTYPYLFIMDPVQRGQSYDMLAILGKVYDKAKAAEYYKLFTESLARPQKQYTVVQSRF</sequence>
<evidence type="ECO:0000313" key="2">
    <source>
        <dbReference type="Proteomes" id="UP000059542"/>
    </source>
</evidence>
<dbReference type="AlphaFoldDB" id="A0A0U4AU71"/>
<organism evidence="1 2">
    <name type="scientific">Hymenobacter sedentarius</name>
    <dbReference type="NCBI Taxonomy" id="1411621"/>
    <lineage>
        <taxon>Bacteria</taxon>
        <taxon>Pseudomonadati</taxon>
        <taxon>Bacteroidota</taxon>
        <taxon>Cytophagia</taxon>
        <taxon>Cytophagales</taxon>
        <taxon>Hymenobacteraceae</taxon>
        <taxon>Hymenobacter</taxon>
    </lineage>
</organism>
<keyword evidence="2" id="KW-1185">Reference proteome</keyword>
<evidence type="ECO:0000313" key="1">
    <source>
        <dbReference type="EMBL" id="ALW87141.1"/>
    </source>
</evidence>
<dbReference type="KEGG" id="hyg:AUC43_00070"/>
<proteinExistence type="predicted"/>
<accession>A0A0U4AU71</accession>
<name>A0A0U4AU71_9BACT</name>